<accession>A0A975IHW7</accession>
<dbReference type="KEGG" id="tun:J9260_15495"/>
<evidence type="ECO:0000313" key="2">
    <source>
        <dbReference type="Proteomes" id="UP000672009"/>
    </source>
</evidence>
<evidence type="ECO:0000313" key="1">
    <source>
        <dbReference type="EMBL" id="QTR53090.1"/>
    </source>
</evidence>
<dbReference type="EMBL" id="CP072793">
    <property type="protein sequence ID" value="QTR53090.1"/>
    <property type="molecule type" value="Genomic_DNA"/>
</dbReference>
<reference evidence="1" key="1">
    <citation type="submission" date="2021-04" db="EMBL/GenBank/DDBJ databases">
        <title>Genomics, taxonomy and metabolism of representatives of sulfur bacteria of the genus Thiothrix: Thiothrix fructosivorans QT, Thiothrix unzii A1T and three new species, Thiothrix subterranea sp. nov., Thiothrix litoralis sp. nov. and 'Candidatus Thiothrix anitrata' sp. nov.</title>
        <authorList>
            <person name="Ravin N.V."/>
            <person name="Smolyakov D."/>
            <person name="Rudenko T.S."/>
            <person name="Mardanov A.V."/>
            <person name="Beletsky A.V."/>
            <person name="Markov N.D."/>
            <person name="Fomenkov A.I."/>
            <person name="Roberts R.J."/>
            <person name="Karnachuk O.V."/>
            <person name="Novikov A."/>
            <person name="Grabovich M.Y."/>
        </authorList>
    </citation>
    <scope>NUCLEOTIDE SEQUENCE</scope>
    <source>
        <strain evidence="1">A1</strain>
    </source>
</reference>
<keyword evidence="2" id="KW-1185">Reference proteome</keyword>
<organism evidence="1 2">
    <name type="scientific">Thiothrix unzii</name>
    <dbReference type="NCBI Taxonomy" id="111769"/>
    <lineage>
        <taxon>Bacteria</taxon>
        <taxon>Pseudomonadati</taxon>
        <taxon>Pseudomonadota</taxon>
        <taxon>Gammaproteobacteria</taxon>
        <taxon>Thiotrichales</taxon>
        <taxon>Thiotrichaceae</taxon>
        <taxon>Thiothrix</taxon>
    </lineage>
</organism>
<name>A0A975IHW7_9GAMM</name>
<dbReference type="Proteomes" id="UP000672009">
    <property type="component" value="Chromosome"/>
</dbReference>
<gene>
    <name evidence="1" type="ORF">J9260_15495</name>
</gene>
<protein>
    <submittedName>
        <fullName evidence="1">Uncharacterized protein</fullName>
    </submittedName>
</protein>
<dbReference type="RefSeq" id="WP_210218617.1">
    <property type="nucleotide sequence ID" value="NZ_CP072793.1"/>
</dbReference>
<dbReference type="AlphaFoldDB" id="A0A975IHW7"/>
<sequence>MTTLNDLQQRLADLSPDELAEVSEEKFMQMMREEAQRSAKGKRNFLAIKLKTRGYRFDREDANAR</sequence>
<proteinExistence type="predicted"/>